<dbReference type="GO" id="GO:1901137">
    <property type="term" value="P:carbohydrate derivative biosynthetic process"/>
    <property type="evidence" value="ECO:0007669"/>
    <property type="project" value="UniProtKB-ARBA"/>
</dbReference>
<protein>
    <recommendedName>
        <fullName evidence="1">D-inositol 3-phosphate glycosyltransferase</fullName>
    </recommendedName>
</protein>
<evidence type="ECO:0000256" key="1">
    <source>
        <dbReference type="ARBA" id="ARBA00021292"/>
    </source>
</evidence>
<evidence type="ECO:0000313" key="6">
    <source>
        <dbReference type="EMBL" id="KJL40521.1"/>
    </source>
</evidence>
<sequence>MTDPATPDGTSADAVSPRPLTVLIGADTFLPHVNGAARFAERLAAGLVSRGHDVHVMAPSAGHRNHGVFVETIEGEPMTMHRLPSWRWYPHDWLTFVMPFMSKHYARRALDAVQPDVVHIQSHIVIGRGLAREARKRGIPVIATNHVMAENILDFTALPKFLNDFAIKLAWDDAERTFHMTRAVTTPTRRAADFLEKTIDISGVIPISCGIEASNYTPDLSPRDRNRIVFVGRLTTEKQIDVVLRAITKLDPALDVTFDIVGGGDQRRNLESLATELGLADRVTFHGRTTDEELRALLSRASLFAIASIAELQSIATMEAMASGLPIVAADAVALPHLVHDGENGFLFRPGDVDDLAAKLARVLTQTPEERLAMQQASLDGVKVHDMTRTLETFEALYRDEPLPE</sequence>
<dbReference type="Pfam" id="PF13439">
    <property type="entry name" value="Glyco_transf_4"/>
    <property type="match status" value="1"/>
</dbReference>
<evidence type="ECO:0000256" key="2">
    <source>
        <dbReference type="ARBA" id="ARBA00022676"/>
    </source>
</evidence>
<evidence type="ECO:0000259" key="5">
    <source>
        <dbReference type="Pfam" id="PF13439"/>
    </source>
</evidence>
<name>A0A0M2H7G0_9MICO</name>
<dbReference type="InterPro" id="IPR001296">
    <property type="entry name" value="Glyco_trans_1"/>
</dbReference>
<dbReference type="OrthoDB" id="9802525at2"/>
<dbReference type="PANTHER" id="PTHR45947">
    <property type="entry name" value="SULFOQUINOVOSYL TRANSFERASE SQD2"/>
    <property type="match status" value="1"/>
</dbReference>
<gene>
    <name evidence="6" type="primary">mgs</name>
    <name evidence="6" type="ORF">RS81_01605</name>
</gene>
<dbReference type="InterPro" id="IPR050194">
    <property type="entry name" value="Glycosyltransferase_grp1"/>
</dbReference>
<evidence type="ECO:0000259" key="4">
    <source>
        <dbReference type="Pfam" id="PF00534"/>
    </source>
</evidence>
<keyword evidence="2 6" id="KW-0328">Glycosyltransferase</keyword>
<comment type="caution">
    <text evidence="6">The sequence shown here is derived from an EMBL/GenBank/DDBJ whole genome shotgun (WGS) entry which is preliminary data.</text>
</comment>
<proteinExistence type="predicted"/>
<reference evidence="6 7" key="1">
    <citation type="submission" date="2015-02" db="EMBL/GenBank/DDBJ databases">
        <title>Draft genome sequences of ten Microbacterium spp. with emphasis on heavy metal contaminated environments.</title>
        <authorList>
            <person name="Corretto E."/>
        </authorList>
    </citation>
    <scope>NUCLEOTIDE SEQUENCE [LARGE SCALE GENOMIC DNA]</scope>
    <source>
        <strain evidence="6 7">DSM 12510</strain>
    </source>
</reference>
<evidence type="ECO:0000313" key="7">
    <source>
        <dbReference type="Proteomes" id="UP000033956"/>
    </source>
</evidence>
<keyword evidence="3 6" id="KW-0808">Transferase</keyword>
<dbReference type="InterPro" id="IPR028098">
    <property type="entry name" value="Glyco_trans_4-like_N"/>
</dbReference>
<dbReference type="EMBL" id="JYIZ01000046">
    <property type="protein sequence ID" value="KJL40521.1"/>
    <property type="molecule type" value="Genomic_DNA"/>
</dbReference>
<accession>A0A0M2H7G0</accession>
<dbReference type="PATRIC" id="fig|92835.4.peg.1624"/>
<dbReference type="Pfam" id="PF00534">
    <property type="entry name" value="Glycos_transf_1"/>
    <property type="match status" value="1"/>
</dbReference>
<dbReference type="Gene3D" id="3.40.50.2000">
    <property type="entry name" value="Glycogen Phosphorylase B"/>
    <property type="match status" value="2"/>
</dbReference>
<dbReference type="PANTHER" id="PTHR45947:SF3">
    <property type="entry name" value="SULFOQUINOVOSYL TRANSFERASE SQD2"/>
    <property type="match status" value="1"/>
</dbReference>
<dbReference type="Proteomes" id="UP000033956">
    <property type="component" value="Unassembled WGS sequence"/>
</dbReference>
<dbReference type="SUPFAM" id="SSF53756">
    <property type="entry name" value="UDP-Glycosyltransferase/glycogen phosphorylase"/>
    <property type="match status" value="1"/>
</dbReference>
<dbReference type="AlphaFoldDB" id="A0A0M2H7G0"/>
<feature type="domain" description="Glycosyl transferase family 1" evidence="4">
    <location>
        <begin position="221"/>
        <end position="376"/>
    </location>
</feature>
<keyword evidence="7" id="KW-1185">Reference proteome</keyword>
<dbReference type="RefSeq" id="WP_045275542.1">
    <property type="nucleotide sequence ID" value="NZ_BAAAUP010000003.1"/>
</dbReference>
<organism evidence="6 7">
    <name type="scientific">Microbacterium terrae</name>
    <dbReference type="NCBI Taxonomy" id="69369"/>
    <lineage>
        <taxon>Bacteria</taxon>
        <taxon>Bacillati</taxon>
        <taxon>Actinomycetota</taxon>
        <taxon>Actinomycetes</taxon>
        <taxon>Micrococcales</taxon>
        <taxon>Microbacteriaceae</taxon>
        <taxon>Microbacterium</taxon>
    </lineage>
</organism>
<evidence type="ECO:0000256" key="3">
    <source>
        <dbReference type="ARBA" id="ARBA00022679"/>
    </source>
</evidence>
<feature type="domain" description="Glycosyltransferase subfamily 4-like N-terminal" evidence="5">
    <location>
        <begin position="33"/>
        <end position="212"/>
    </location>
</feature>
<dbReference type="STRING" id="92835.RS81_01605"/>
<dbReference type="GO" id="GO:0016757">
    <property type="term" value="F:glycosyltransferase activity"/>
    <property type="evidence" value="ECO:0007669"/>
    <property type="project" value="UniProtKB-KW"/>
</dbReference>